<dbReference type="Pfam" id="PF13439">
    <property type="entry name" value="Glyco_transf_4"/>
    <property type="match status" value="1"/>
</dbReference>
<feature type="domain" description="Glycosyl transferase family 1" evidence="4">
    <location>
        <begin position="183"/>
        <end position="335"/>
    </location>
</feature>
<evidence type="ECO:0000313" key="6">
    <source>
        <dbReference type="EMBL" id="RKF21817.1"/>
    </source>
</evidence>
<evidence type="ECO:0000256" key="1">
    <source>
        <dbReference type="ARBA" id="ARBA00009481"/>
    </source>
</evidence>
<comment type="similarity">
    <text evidence="1">Belongs to the glycosyltransferase group 1 family. Glycosyltransferase 4 subfamily.</text>
</comment>
<evidence type="ECO:0000259" key="5">
    <source>
        <dbReference type="Pfam" id="PF13439"/>
    </source>
</evidence>
<dbReference type="Gene3D" id="3.40.50.2000">
    <property type="entry name" value="Glycogen Phosphorylase B"/>
    <property type="match status" value="2"/>
</dbReference>
<proteinExistence type="inferred from homology"/>
<comment type="caution">
    <text evidence="6">The sequence shown here is derived from an EMBL/GenBank/DDBJ whole genome shotgun (WGS) entry which is preliminary data.</text>
</comment>
<dbReference type="PANTHER" id="PTHR12526">
    <property type="entry name" value="GLYCOSYLTRANSFERASE"/>
    <property type="match status" value="1"/>
</dbReference>
<dbReference type="SUPFAM" id="SSF53756">
    <property type="entry name" value="UDP-Glycosyltransferase/glycogen phosphorylase"/>
    <property type="match status" value="1"/>
</dbReference>
<dbReference type="CDD" id="cd03811">
    <property type="entry name" value="GT4_GT28_WabH-like"/>
    <property type="match status" value="1"/>
</dbReference>
<keyword evidence="3 6" id="KW-0808">Transferase</keyword>
<dbReference type="InterPro" id="IPR028098">
    <property type="entry name" value="Glyco_trans_4-like_N"/>
</dbReference>
<name>A0A420EM70_9SPHN</name>
<protein>
    <submittedName>
        <fullName evidence="6">Glycosyltransferase</fullName>
    </submittedName>
</protein>
<dbReference type="OrthoDB" id="529131at2"/>
<sequence length="363" mass="39770">MRILYVINSLDGGGGALPLVDILQSFRDAGHEAIVVSLMERDGRARPAVERAGFETIVIGGTTRRFLSTGLRLDRIVRNRQPDVILTSLSHATLTGQIVGRLRGVPVVSWQHNAWLKPANEKWLRRLSGLSCHWITDSETVADFARKRLRLSEDRITIWPMFVADGALPSSYPGQHGPVLRLGSLGRLHRNKGYDGLIRAMARLAELSPELAARLSVHVAGEGPELDALENLAGELGVTNLIFEGFVDRPLEFLAALDGYVQPSHHEGLCIAAHQAMAAGLPIIASPVGEMARSIEISGCGTLIPYGDEQGWAQALAAWLSDPKEGRRKGKMGRDWVLHHYSREKFLLRGQALFVNAGLNRLS</sequence>
<dbReference type="Pfam" id="PF00534">
    <property type="entry name" value="Glycos_transf_1"/>
    <property type="match status" value="1"/>
</dbReference>
<evidence type="ECO:0000256" key="3">
    <source>
        <dbReference type="ARBA" id="ARBA00022679"/>
    </source>
</evidence>
<evidence type="ECO:0000256" key="2">
    <source>
        <dbReference type="ARBA" id="ARBA00022676"/>
    </source>
</evidence>
<dbReference type="PANTHER" id="PTHR12526:SF640">
    <property type="entry name" value="COLANIC ACID BIOSYNTHESIS GLYCOSYLTRANSFERASE WCAL-RELATED"/>
    <property type="match status" value="1"/>
</dbReference>
<dbReference type="RefSeq" id="WP_120324225.1">
    <property type="nucleotide sequence ID" value="NZ_RAPF01000003.1"/>
</dbReference>
<evidence type="ECO:0000259" key="4">
    <source>
        <dbReference type="Pfam" id="PF00534"/>
    </source>
</evidence>
<dbReference type="GO" id="GO:0016757">
    <property type="term" value="F:glycosyltransferase activity"/>
    <property type="evidence" value="ECO:0007669"/>
    <property type="project" value="UniProtKB-KW"/>
</dbReference>
<dbReference type="AlphaFoldDB" id="A0A420EM70"/>
<feature type="domain" description="Glycosyltransferase subfamily 4-like N-terminal" evidence="5">
    <location>
        <begin position="13"/>
        <end position="163"/>
    </location>
</feature>
<keyword evidence="7" id="KW-1185">Reference proteome</keyword>
<gene>
    <name evidence="6" type="ORF">D6851_07305</name>
</gene>
<dbReference type="InterPro" id="IPR001296">
    <property type="entry name" value="Glyco_trans_1"/>
</dbReference>
<keyword evidence="2" id="KW-0328">Glycosyltransferase</keyword>
<evidence type="ECO:0000313" key="7">
    <source>
        <dbReference type="Proteomes" id="UP000284395"/>
    </source>
</evidence>
<reference evidence="6 7" key="1">
    <citation type="submission" date="2018-09" db="EMBL/GenBank/DDBJ databases">
        <title>Altererythrobacter spongiae sp. nov., isolated from a marine sponge.</title>
        <authorList>
            <person name="Zhuang L."/>
            <person name="Luo L."/>
        </authorList>
    </citation>
    <scope>NUCLEOTIDE SEQUENCE [LARGE SCALE GENOMIC DNA]</scope>
    <source>
        <strain evidence="6 7">HN-Y73</strain>
    </source>
</reference>
<organism evidence="6 7">
    <name type="scientific">Altericroceibacterium spongiae</name>
    <dbReference type="NCBI Taxonomy" id="2320269"/>
    <lineage>
        <taxon>Bacteria</taxon>
        <taxon>Pseudomonadati</taxon>
        <taxon>Pseudomonadota</taxon>
        <taxon>Alphaproteobacteria</taxon>
        <taxon>Sphingomonadales</taxon>
        <taxon>Erythrobacteraceae</taxon>
        <taxon>Altericroceibacterium</taxon>
    </lineage>
</organism>
<accession>A0A420EM70</accession>
<dbReference type="Proteomes" id="UP000284395">
    <property type="component" value="Unassembled WGS sequence"/>
</dbReference>
<dbReference type="EMBL" id="RAPF01000003">
    <property type="protein sequence ID" value="RKF21817.1"/>
    <property type="molecule type" value="Genomic_DNA"/>
</dbReference>